<dbReference type="SMART" id="SM00346">
    <property type="entry name" value="HTH_ICLR"/>
    <property type="match status" value="1"/>
</dbReference>
<dbReference type="InterPro" id="IPR036388">
    <property type="entry name" value="WH-like_DNA-bd_sf"/>
</dbReference>
<dbReference type="Gene3D" id="3.30.450.40">
    <property type="match status" value="1"/>
</dbReference>
<evidence type="ECO:0000313" key="7">
    <source>
        <dbReference type="Proteomes" id="UP001144805"/>
    </source>
</evidence>
<evidence type="ECO:0000259" key="4">
    <source>
        <dbReference type="PROSITE" id="PS51077"/>
    </source>
</evidence>
<dbReference type="Pfam" id="PF01614">
    <property type="entry name" value="IclR_C"/>
    <property type="match status" value="1"/>
</dbReference>
<dbReference type="SUPFAM" id="SSF55781">
    <property type="entry name" value="GAF domain-like"/>
    <property type="match status" value="1"/>
</dbReference>
<evidence type="ECO:0000313" key="6">
    <source>
        <dbReference type="EMBL" id="MCX5570116.1"/>
    </source>
</evidence>
<dbReference type="InterPro" id="IPR050707">
    <property type="entry name" value="HTH_MetabolicPath_Reg"/>
</dbReference>
<dbReference type="GO" id="GO:0003677">
    <property type="term" value="F:DNA binding"/>
    <property type="evidence" value="ECO:0007669"/>
    <property type="project" value="UniProtKB-KW"/>
</dbReference>
<keyword evidence="3" id="KW-0804">Transcription</keyword>
<accession>A0A9X3E1P9</accession>
<dbReference type="PROSITE" id="PS51077">
    <property type="entry name" value="HTH_ICLR"/>
    <property type="match status" value="1"/>
</dbReference>
<dbReference type="GO" id="GO:0003700">
    <property type="term" value="F:DNA-binding transcription factor activity"/>
    <property type="evidence" value="ECO:0007669"/>
    <property type="project" value="TreeGrafter"/>
</dbReference>
<dbReference type="Pfam" id="PF09339">
    <property type="entry name" value="HTH_IclR"/>
    <property type="match status" value="1"/>
</dbReference>
<dbReference type="EMBL" id="JAPKNK010000005">
    <property type="protein sequence ID" value="MCX5570116.1"/>
    <property type="molecule type" value="Genomic_DNA"/>
</dbReference>
<dbReference type="InterPro" id="IPR036390">
    <property type="entry name" value="WH_DNA-bd_sf"/>
</dbReference>
<evidence type="ECO:0000256" key="3">
    <source>
        <dbReference type="ARBA" id="ARBA00023163"/>
    </source>
</evidence>
<keyword evidence="7" id="KW-1185">Reference proteome</keyword>
<keyword evidence="1" id="KW-0805">Transcription regulation</keyword>
<feature type="domain" description="HTH iclR-type" evidence="4">
    <location>
        <begin position="10"/>
        <end position="71"/>
    </location>
</feature>
<dbReference type="AlphaFoldDB" id="A0A9X3E1P9"/>
<comment type="caution">
    <text evidence="6">The sequence shown here is derived from an EMBL/GenBank/DDBJ whole genome shotgun (WGS) entry which is preliminary data.</text>
</comment>
<reference evidence="6" key="1">
    <citation type="submission" date="2022-11" db="EMBL/GenBank/DDBJ databases">
        <title>Biodiversity and phylogenetic relationships of bacteria.</title>
        <authorList>
            <person name="Machado R.A.R."/>
            <person name="Bhat A."/>
            <person name="Loulou A."/>
            <person name="Kallel S."/>
        </authorList>
    </citation>
    <scope>NUCLEOTIDE SEQUENCE</scope>
    <source>
        <strain evidence="6">K-TC2</strain>
    </source>
</reference>
<proteinExistence type="predicted"/>
<sequence>MAETRVRNGVPVIDRTFDLLDALEGAPEGLSAPALVEAMAVPRSTVYRILNSLLARKVVRRGFHGNFVLGNRLVSLAAHVRSDPRGVDLAQVATPIMQALSDETGEPLKLSVRDGDQANVIAATIGKPDSTFAPALASRYPLHAGAASKVIMAHMPAEDLALLLDAPFIRYTPRTIDDPKHLAAELARVRKRGFANDLGEHNGRVHAIAVPVFDTGGRFLAALSVPFLADRDDSFRLRMRQALAVAAQAIGRQMPAS</sequence>
<dbReference type="Proteomes" id="UP001144805">
    <property type="component" value="Unassembled WGS sequence"/>
</dbReference>
<organism evidence="6 7">
    <name type="scientific">Kaistia nematophila</name>
    <dbReference type="NCBI Taxonomy" id="2994654"/>
    <lineage>
        <taxon>Bacteria</taxon>
        <taxon>Pseudomonadati</taxon>
        <taxon>Pseudomonadota</taxon>
        <taxon>Alphaproteobacteria</taxon>
        <taxon>Hyphomicrobiales</taxon>
        <taxon>Kaistiaceae</taxon>
        <taxon>Kaistia</taxon>
    </lineage>
</organism>
<name>A0A9X3E1P9_9HYPH</name>
<protein>
    <submittedName>
        <fullName evidence="6">IclR family transcriptional regulator</fullName>
    </submittedName>
</protein>
<dbReference type="InterPro" id="IPR029016">
    <property type="entry name" value="GAF-like_dom_sf"/>
</dbReference>
<dbReference type="Gene3D" id="1.10.10.10">
    <property type="entry name" value="Winged helix-like DNA-binding domain superfamily/Winged helix DNA-binding domain"/>
    <property type="match status" value="1"/>
</dbReference>
<evidence type="ECO:0000256" key="2">
    <source>
        <dbReference type="ARBA" id="ARBA00023125"/>
    </source>
</evidence>
<evidence type="ECO:0000259" key="5">
    <source>
        <dbReference type="PROSITE" id="PS51078"/>
    </source>
</evidence>
<gene>
    <name evidence="6" type="ORF">OSH07_13005</name>
</gene>
<dbReference type="RefSeq" id="WP_266339091.1">
    <property type="nucleotide sequence ID" value="NZ_JAPKNK010000005.1"/>
</dbReference>
<feature type="domain" description="IclR-ED" evidence="5">
    <location>
        <begin position="72"/>
        <end position="256"/>
    </location>
</feature>
<keyword evidence="2" id="KW-0238">DNA-binding</keyword>
<dbReference type="SUPFAM" id="SSF46785">
    <property type="entry name" value="Winged helix' DNA-binding domain"/>
    <property type="match status" value="1"/>
</dbReference>
<dbReference type="PANTHER" id="PTHR30136">
    <property type="entry name" value="HELIX-TURN-HELIX TRANSCRIPTIONAL REGULATOR, ICLR FAMILY"/>
    <property type="match status" value="1"/>
</dbReference>
<dbReference type="InterPro" id="IPR014757">
    <property type="entry name" value="Tscrpt_reg_IclR_C"/>
</dbReference>
<dbReference type="PANTHER" id="PTHR30136:SF24">
    <property type="entry name" value="HTH-TYPE TRANSCRIPTIONAL REPRESSOR ALLR"/>
    <property type="match status" value="1"/>
</dbReference>
<dbReference type="GO" id="GO:0045892">
    <property type="term" value="P:negative regulation of DNA-templated transcription"/>
    <property type="evidence" value="ECO:0007669"/>
    <property type="project" value="TreeGrafter"/>
</dbReference>
<dbReference type="PROSITE" id="PS51078">
    <property type="entry name" value="ICLR_ED"/>
    <property type="match status" value="1"/>
</dbReference>
<evidence type="ECO:0000256" key="1">
    <source>
        <dbReference type="ARBA" id="ARBA00023015"/>
    </source>
</evidence>
<dbReference type="InterPro" id="IPR005471">
    <property type="entry name" value="Tscrpt_reg_IclR_N"/>
</dbReference>